<dbReference type="InterPro" id="IPR035965">
    <property type="entry name" value="PAS-like_dom_sf"/>
</dbReference>
<dbReference type="Proteomes" id="UP000621266">
    <property type="component" value="Unassembled WGS sequence"/>
</dbReference>
<dbReference type="CDD" id="cd00130">
    <property type="entry name" value="PAS"/>
    <property type="match status" value="1"/>
</dbReference>
<gene>
    <name evidence="4" type="ORF">GCU69_06020</name>
</gene>
<dbReference type="Pfam" id="PF13581">
    <property type="entry name" value="HATPase_c_2"/>
    <property type="match status" value="1"/>
</dbReference>
<keyword evidence="5" id="KW-1185">Reference proteome</keyword>
<accession>A0ABQ7FNQ6</accession>
<proteinExistence type="predicted"/>
<dbReference type="Pfam" id="PF08448">
    <property type="entry name" value="PAS_4"/>
    <property type="match status" value="1"/>
</dbReference>
<dbReference type="InterPro" id="IPR003018">
    <property type="entry name" value="GAF"/>
</dbReference>
<dbReference type="InterPro" id="IPR001932">
    <property type="entry name" value="PPM-type_phosphatase-like_dom"/>
</dbReference>
<protein>
    <submittedName>
        <fullName evidence="4">SpoIIE family protein phosphatase</fullName>
    </submittedName>
</protein>
<evidence type="ECO:0000256" key="1">
    <source>
        <dbReference type="ARBA" id="ARBA00022801"/>
    </source>
</evidence>
<dbReference type="SMART" id="SM00065">
    <property type="entry name" value="GAF"/>
    <property type="match status" value="1"/>
</dbReference>
<organism evidence="4 5">
    <name type="scientific">Streptomyces lycii</name>
    <dbReference type="NCBI Taxonomy" id="2654337"/>
    <lineage>
        <taxon>Bacteria</taxon>
        <taxon>Bacillati</taxon>
        <taxon>Actinomycetota</taxon>
        <taxon>Actinomycetes</taxon>
        <taxon>Kitasatosporales</taxon>
        <taxon>Streptomycetaceae</taxon>
        <taxon>Streptomyces</taxon>
    </lineage>
</organism>
<dbReference type="Gene3D" id="3.30.450.20">
    <property type="entry name" value="PAS domain"/>
    <property type="match status" value="1"/>
</dbReference>
<dbReference type="SUPFAM" id="SSF55781">
    <property type="entry name" value="GAF domain-like"/>
    <property type="match status" value="1"/>
</dbReference>
<dbReference type="CDD" id="cd16936">
    <property type="entry name" value="HATPase_RsbW-like"/>
    <property type="match status" value="1"/>
</dbReference>
<dbReference type="EMBL" id="WHPN01000137">
    <property type="protein sequence ID" value="KAF4410024.1"/>
    <property type="molecule type" value="Genomic_DNA"/>
</dbReference>
<dbReference type="Pfam" id="PF01590">
    <property type="entry name" value="GAF"/>
    <property type="match status" value="1"/>
</dbReference>
<dbReference type="SUPFAM" id="SSF55785">
    <property type="entry name" value="PYP-like sensor domain (PAS domain)"/>
    <property type="match status" value="1"/>
</dbReference>
<dbReference type="InterPro" id="IPR013656">
    <property type="entry name" value="PAS_4"/>
</dbReference>
<dbReference type="SUPFAM" id="SSF55874">
    <property type="entry name" value="ATPase domain of HSP90 chaperone/DNA topoisomerase II/histidine kinase"/>
    <property type="match status" value="1"/>
</dbReference>
<dbReference type="Gene3D" id="3.30.565.10">
    <property type="entry name" value="Histidine kinase-like ATPase, C-terminal domain"/>
    <property type="match status" value="1"/>
</dbReference>
<dbReference type="InterPro" id="IPR052016">
    <property type="entry name" value="Bact_Sigma-Reg"/>
</dbReference>
<reference evidence="4 5" key="1">
    <citation type="submission" date="2019-10" db="EMBL/GenBank/DDBJ databases">
        <title>Streptomyces tenebrisbrunneis sp.nov., an endogenous actinomycete isolated from of Lycium ruthenicum.</title>
        <authorList>
            <person name="Ma L."/>
        </authorList>
    </citation>
    <scope>NUCLEOTIDE SEQUENCE [LARGE SCALE GENOMIC DNA]</scope>
    <source>
        <strain evidence="4 5">TRM 66187</strain>
    </source>
</reference>
<sequence>MGTRRSVSGGPDGRDVDEAVLWALFSESPIGLHVMDTQLRLVRFNTAARHIQRMPLDDAVGRHVGEWAGDFYDADLEAAFQGVLETGRPVTDLVLRGHAGTAELVISLSCFRLRDADGRTLGVASAIVDVTEQHRARARLDLIYRAGASIGSGLDLVRTAQELADATVPDLADTVVVEVLDPVLRGEAPPPGALDPTTPLRCVGHCSAAETPDGGIAVGEMTGVPYATPFSQCLADLGPRLVARLTPDVAWLAREDVRGRRMLDAGTHSLMVVPLAARGAVLGLAHFHRRGTAAPFEADDLAVAAELADIAAVNLDNARLYTRERSTARMLQLSLRPAEVAGHAAVETAYSYLPVGSGGDWFDVIPLSGARVALVAGDTPGRGLPAAAAMGELRAAIGALAVLDFPPDEVLSRLHDLVTRLEGEHQAAQGPRGGLVSPGATTCLYVVYDPVSRRCVVASAGHPPPLLALPDGTVEYIDVRPGPALGRSTADHRPVERELPEGSVLALCNSAVFRAGSDSPETRLERFSRAMLPTTRPLQEICDGLLYALVPEGEEEDDAVLLLARTRVLGPGNVASLTVPHAPESAAEARAFVERQLADWDLAEHSFGAALVVSELVTNAIRYSGGSVLVRLVVDGSHLVCEVSDDSSTAPHLRHAEADDEGGRGLHITSQISRSWGIRPERQGKTIWAELALSDAAL</sequence>
<evidence type="ECO:0000259" key="3">
    <source>
        <dbReference type="SMART" id="SM00331"/>
    </source>
</evidence>
<feature type="domain" description="PPM-type phosphatase" evidence="3">
    <location>
        <begin position="335"/>
        <end position="566"/>
    </location>
</feature>
<dbReference type="RefSeq" id="WP_098751998.1">
    <property type="nucleotide sequence ID" value="NZ_WHPN01000137.1"/>
</dbReference>
<dbReference type="NCBIfam" id="TIGR00229">
    <property type="entry name" value="sensory_box"/>
    <property type="match status" value="1"/>
</dbReference>
<evidence type="ECO:0000259" key="2">
    <source>
        <dbReference type="SMART" id="SM00065"/>
    </source>
</evidence>
<dbReference type="InterPro" id="IPR036890">
    <property type="entry name" value="HATPase_C_sf"/>
</dbReference>
<dbReference type="InterPro" id="IPR029016">
    <property type="entry name" value="GAF-like_dom_sf"/>
</dbReference>
<dbReference type="Gene3D" id="3.30.450.40">
    <property type="match status" value="1"/>
</dbReference>
<keyword evidence="1" id="KW-0378">Hydrolase</keyword>
<dbReference type="Gene3D" id="3.60.40.10">
    <property type="entry name" value="PPM-type phosphatase domain"/>
    <property type="match status" value="1"/>
</dbReference>
<dbReference type="InterPro" id="IPR003594">
    <property type="entry name" value="HATPase_dom"/>
</dbReference>
<dbReference type="InterPro" id="IPR000014">
    <property type="entry name" value="PAS"/>
</dbReference>
<dbReference type="Pfam" id="PF07228">
    <property type="entry name" value="SpoIIE"/>
    <property type="match status" value="1"/>
</dbReference>
<dbReference type="SMART" id="SM00331">
    <property type="entry name" value="PP2C_SIG"/>
    <property type="match status" value="1"/>
</dbReference>
<evidence type="ECO:0000313" key="5">
    <source>
        <dbReference type="Proteomes" id="UP000621266"/>
    </source>
</evidence>
<evidence type="ECO:0000313" key="4">
    <source>
        <dbReference type="EMBL" id="KAF4410024.1"/>
    </source>
</evidence>
<name>A0ABQ7FNQ6_9ACTN</name>
<dbReference type="PANTHER" id="PTHR43156:SF2">
    <property type="entry name" value="STAGE II SPORULATION PROTEIN E"/>
    <property type="match status" value="1"/>
</dbReference>
<dbReference type="PANTHER" id="PTHR43156">
    <property type="entry name" value="STAGE II SPORULATION PROTEIN E-RELATED"/>
    <property type="match status" value="1"/>
</dbReference>
<comment type="caution">
    <text evidence="4">The sequence shown here is derived from an EMBL/GenBank/DDBJ whole genome shotgun (WGS) entry which is preliminary data.</text>
</comment>
<dbReference type="InterPro" id="IPR036457">
    <property type="entry name" value="PPM-type-like_dom_sf"/>
</dbReference>
<feature type="domain" description="GAF" evidence="2">
    <location>
        <begin position="167"/>
        <end position="325"/>
    </location>
</feature>